<name>A0A126QJE2_9BACT</name>
<feature type="domain" description="Rubredoxin-like" evidence="3">
    <location>
        <begin position="131"/>
        <end position="164"/>
    </location>
</feature>
<evidence type="ECO:0000259" key="4">
    <source>
        <dbReference type="PROSITE" id="PS50905"/>
    </source>
</evidence>
<dbReference type="Pfam" id="PF21349">
    <property type="entry name" value="RUBY_RBDX"/>
    <property type="match status" value="1"/>
</dbReference>
<keyword evidence="7" id="KW-1185">Reference proteome</keyword>
<dbReference type="CDD" id="cd00350">
    <property type="entry name" value="rubredoxin_like"/>
    <property type="match status" value="1"/>
</dbReference>
<organism evidence="6 8">
    <name type="scientific">Pseudodesulfovibrio indicus</name>
    <dbReference type="NCBI Taxonomy" id="1716143"/>
    <lineage>
        <taxon>Bacteria</taxon>
        <taxon>Pseudomonadati</taxon>
        <taxon>Thermodesulfobacteriota</taxon>
        <taxon>Desulfovibrionia</taxon>
        <taxon>Desulfovibrionales</taxon>
        <taxon>Desulfovibrionaceae</taxon>
    </lineage>
</organism>
<gene>
    <name evidence="5" type="ORF">AWY79_02695</name>
    <name evidence="6" type="ORF">EDC59_1109</name>
</gene>
<dbReference type="PROSITE" id="PS50903">
    <property type="entry name" value="RUBREDOXIN_LIKE"/>
    <property type="match status" value="1"/>
</dbReference>
<sequence>MTKTMDNLKAAFAGESQANRKYLAFADKAEADGKPGVAKLFRAAAAAETIHAHAHLRLMKGVGTTEENLKAAISGETYEFEKMYPEMMEDAKAEGENAILRYFGFANEAEKIHAALYTEALEAESDVFADAEFYICSVCGHTQDGEPHDKCPICGAAAKAYKKVDA</sequence>
<evidence type="ECO:0000313" key="6">
    <source>
        <dbReference type="EMBL" id="TDT86928.1"/>
    </source>
</evidence>
<keyword evidence="2" id="KW-0249">Electron transport</keyword>
<dbReference type="PANTHER" id="PTHR33746:SF4">
    <property type="entry name" value="RUBRERYTHRIN"/>
    <property type="match status" value="1"/>
</dbReference>
<dbReference type="GO" id="GO:0016491">
    <property type="term" value="F:oxidoreductase activity"/>
    <property type="evidence" value="ECO:0007669"/>
    <property type="project" value="InterPro"/>
</dbReference>
<keyword evidence="1" id="KW-0813">Transport</keyword>
<dbReference type="Gene3D" id="2.20.28.10">
    <property type="match status" value="1"/>
</dbReference>
<dbReference type="InterPro" id="IPR052753">
    <property type="entry name" value="Rbr2/Nigerythrin"/>
</dbReference>
<dbReference type="EMBL" id="SOBK01000010">
    <property type="protein sequence ID" value="TDT86928.1"/>
    <property type="molecule type" value="Genomic_DNA"/>
</dbReference>
<dbReference type="GO" id="GO:0005506">
    <property type="term" value="F:iron ion binding"/>
    <property type="evidence" value="ECO:0007669"/>
    <property type="project" value="InterPro"/>
</dbReference>
<evidence type="ECO:0000313" key="8">
    <source>
        <dbReference type="Proteomes" id="UP000295506"/>
    </source>
</evidence>
<feature type="domain" description="Ferritin-like diiron" evidence="4">
    <location>
        <begin position="1"/>
        <end position="128"/>
    </location>
</feature>
<dbReference type="InterPro" id="IPR012347">
    <property type="entry name" value="Ferritin-like"/>
</dbReference>
<reference evidence="5 7" key="1">
    <citation type="journal article" date="2016" name="Front. Microbiol.">
        <title>Genome Sequence of the Piezophilic, Mesophilic Sulfate-Reducing Bacterium Desulfovibrio indicus J2T.</title>
        <authorList>
            <person name="Cao J."/>
            <person name="Maignien L."/>
            <person name="Shao Z."/>
            <person name="Alain K."/>
            <person name="Jebbar M."/>
        </authorList>
    </citation>
    <scope>NUCLEOTIDE SEQUENCE [LARGE SCALE GENOMIC DNA]</scope>
    <source>
        <strain evidence="5 7">J2</strain>
    </source>
</reference>
<proteinExistence type="predicted"/>
<dbReference type="Pfam" id="PF02915">
    <property type="entry name" value="Rubrerythrin"/>
    <property type="match status" value="1"/>
</dbReference>
<dbReference type="Proteomes" id="UP000295506">
    <property type="component" value="Unassembled WGS sequence"/>
</dbReference>
<dbReference type="AlphaFoldDB" id="A0A126QJE2"/>
<dbReference type="InterPro" id="IPR009040">
    <property type="entry name" value="Ferritin-like_diiron"/>
</dbReference>
<dbReference type="CDD" id="cd01041">
    <property type="entry name" value="Rubrerythrin"/>
    <property type="match status" value="1"/>
</dbReference>
<evidence type="ECO:0000256" key="1">
    <source>
        <dbReference type="ARBA" id="ARBA00022448"/>
    </source>
</evidence>
<dbReference type="InterPro" id="IPR009078">
    <property type="entry name" value="Ferritin-like_SF"/>
</dbReference>
<protein>
    <submittedName>
        <fullName evidence="6">Rubrerythrin</fullName>
    </submittedName>
</protein>
<dbReference type="InterPro" id="IPR048574">
    <property type="entry name" value="RUBY_RBDX"/>
</dbReference>
<dbReference type="SUPFAM" id="SSF47240">
    <property type="entry name" value="Ferritin-like"/>
    <property type="match status" value="1"/>
</dbReference>
<dbReference type="OrthoDB" id="9799749at2"/>
<evidence type="ECO:0000256" key="2">
    <source>
        <dbReference type="ARBA" id="ARBA00022982"/>
    </source>
</evidence>
<evidence type="ECO:0000259" key="3">
    <source>
        <dbReference type="PROSITE" id="PS50903"/>
    </source>
</evidence>
<dbReference type="PANTHER" id="PTHR33746">
    <property type="entry name" value="RUBRERYTHRIN"/>
    <property type="match status" value="1"/>
</dbReference>
<dbReference type="KEGG" id="dej:AWY79_02695"/>
<reference evidence="6 8" key="2">
    <citation type="submission" date="2019-03" db="EMBL/GenBank/DDBJ databases">
        <title>Genomic Encyclopedia of Type Strains, Phase IV (KMG-IV): sequencing the most valuable type-strain genomes for metagenomic binning, comparative biology and taxonomic classification.</title>
        <authorList>
            <person name="Goeker M."/>
        </authorList>
    </citation>
    <scope>NUCLEOTIDE SEQUENCE [LARGE SCALE GENOMIC DNA]</scope>
    <source>
        <strain evidence="6 8">DSM 101483</strain>
    </source>
</reference>
<evidence type="ECO:0000313" key="7">
    <source>
        <dbReference type="Proteomes" id="UP000055611"/>
    </source>
</evidence>
<dbReference type="EMBL" id="CP014206">
    <property type="protein sequence ID" value="AMK10101.1"/>
    <property type="molecule type" value="Genomic_DNA"/>
</dbReference>
<dbReference type="Proteomes" id="UP000055611">
    <property type="component" value="Chromosome"/>
</dbReference>
<dbReference type="Gene3D" id="1.20.1260.10">
    <property type="match status" value="1"/>
</dbReference>
<dbReference type="InterPro" id="IPR024934">
    <property type="entry name" value="Rubredoxin-like_dom"/>
</dbReference>
<accession>A0A126QJE2</accession>
<dbReference type="InterPro" id="IPR003251">
    <property type="entry name" value="Rr_diiron-bd_dom"/>
</dbReference>
<evidence type="ECO:0000313" key="5">
    <source>
        <dbReference type="EMBL" id="AMK10101.1"/>
    </source>
</evidence>
<dbReference type="RefSeq" id="WP_066799913.1">
    <property type="nucleotide sequence ID" value="NZ_CP014206.1"/>
</dbReference>
<dbReference type="SUPFAM" id="SSF57802">
    <property type="entry name" value="Rubredoxin-like"/>
    <property type="match status" value="1"/>
</dbReference>
<dbReference type="PROSITE" id="PS50905">
    <property type="entry name" value="FERRITIN_LIKE"/>
    <property type="match status" value="1"/>
</dbReference>